<evidence type="ECO:0000313" key="1">
    <source>
        <dbReference type="EMBL" id="KAH7016648.1"/>
    </source>
</evidence>
<protein>
    <submittedName>
        <fullName evidence="1">Uncharacterized protein</fullName>
    </submittedName>
</protein>
<gene>
    <name evidence="1" type="ORF">B0J12DRAFT_705665</name>
</gene>
<organism evidence="1 2">
    <name type="scientific">Macrophomina phaseolina</name>
    <dbReference type="NCBI Taxonomy" id="35725"/>
    <lineage>
        <taxon>Eukaryota</taxon>
        <taxon>Fungi</taxon>
        <taxon>Dikarya</taxon>
        <taxon>Ascomycota</taxon>
        <taxon>Pezizomycotina</taxon>
        <taxon>Dothideomycetes</taxon>
        <taxon>Dothideomycetes incertae sedis</taxon>
        <taxon>Botryosphaeriales</taxon>
        <taxon>Botryosphaeriaceae</taxon>
        <taxon>Macrophomina</taxon>
    </lineage>
</organism>
<accession>A0ABQ8FRL0</accession>
<keyword evidence="2" id="KW-1185">Reference proteome</keyword>
<sequence length="273" mass="30446">MDFNETTPELSDEFFASLFPVDDISPTPSTDIDSWLYPAKIDQADNIASSPLNRFHERSIHTRPIPASLDQQGMVPTISPGELMLPQTTSFTHNWKGRWGSTKRKRAGYGDESRPQLIISEAGHAFVEPVKTLDGAFVPKINRITSGKKRKKVACTLYGEGLTNTMANKGRTSIISDKASCSSTLRERLELSQPTASLPKDSHDAESRCTDCTSGHKRCCLQSNIAELFEFQQDMELDYHRRISELKTLQGQVIQTLLLLRSMQAKLSNKVSA</sequence>
<proteinExistence type="predicted"/>
<reference evidence="1 2" key="1">
    <citation type="journal article" date="2021" name="Nat. Commun.">
        <title>Genetic determinants of endophytism in the Arabidopsis root mycobiome.</title>
        <authorList>
            <person name="Mesny F."/>
            <person name="Miyauchi S."/>
            <person name="Thiergart T."/>
            <person name="Pickel B."/>
            <person name="Atanasova L."/>
            <person name="Karlsson M."/>
            <person name="Huettel B."/>
            <person name="Barry K.W."/>
            <person name="Haridas S."/>
            <person name="Chen C."/>
            <person name="Bauer D."/>
            <person name="Andreopoulos W."/>
            <person name="Pangilinan J."/>
            <person name="LaButti K."/>
            <person name="Riley R."/>
            <person name="Lipzen A."/>
            <person name="Clum A."/>
            <person name="Drula E."/>
            <person name="Henrissat B."/>
            <person name="Kohler A."/>
            <person name="Grigoriev I.V."/>
            <person name="Martin F.M."/>
            <person name="Hacquard S."/>
        </authorList>
    </citation>
    <scope>NUCLEOTIDE SEQUENCE [LARGE SCALE GENOMIC DNA]</scope>
    <source>
        <strain evidence="1 2">MPI-SDFR-AT-0080</strain>
    </source>
</reference>
<name>A0ABQ8FRL0_9PEZI</name>
<dbReference type="EMBL" id="JAGTJR010000074">
    <property type="protein sequence ID" value="KAH7016648.1"/>
    <property type="molecule type" value="Genomic_DNA"/>
</dbReference>
<comment type="caution">
    <text evidence="1">The sequence shown here is derived from an EMBL/GenBank/DDBJ whole genome shotgun (WGS) entry which is preliminary data.</text>
</comment>
<dbReference type="Proteomes" id="UP000774617">
    <property type="component" value="Unassembled WGS sequence"/>
</dbReference>
<evidence type="ECO:0000313" key="2">
    <source>
        <dbReference type="Proteomes" id="UP000774617"/>
    </source>
</evidence>